<feature type="domain" description="Outer membrane lipoprotein BamD-like" evidence="3">
    <location>
        <begin position="20"/>
        <end position="136"/>
    </location>
</feature>
<keyword evidence="2" id="KW-0802">TPR repeat</keyword>
<dbReference type="InterPro" id="IPR011990">
    <property type="entry name" value="TPR-like_helical_dom_sf"/>
</dbReference>
<dbReference type="Pfam" id="PF13525">
    <property type="entry name" value="YfiO"/>
    <property type="match status" value="1"/>
</dbReference>
<reference evidence="4 5" key="1">
    <citation type="submission" date="2020-07" db="EMBL/GenBank/DDBJ databases">
        <title>Genomic Encyclopedia of Type Strains, Phase IV (KMG-IV): sequencing the most valuable type-strain genomes for metagenomic binning, comparative biology and taxonomic classification.</title>
        <authorList>
            <person name="Goeker M."/>
        </authorList>
    </citation>
    <scope>NUCLEOTIDE SEQUENCE [LARGE SCALE GENOMIC DNA]</scope>
    <source>
        <strain evidence="4 5">DSM 17721</strain>
    </source>
</reference>
<organism evidence="4 5">
    <name type="scientific">Desulfosalsimonas propionicica</name>
    <dbReference type="NCBI Taxonomy" id="332175"/>
    <lineage>
        <taxon>Bacteria</taxon>
        <taxon>Pseudomonadati</taxon>
        <taxon>Thermodesulfobacteriota</taxon>
        <taxon>Desulfobacteria</taxon>
        <taxon>Desulfobacterales</taxon>
        <taxon>Desulfosalsimonadaceae</taxon>
        <taxon>Desulfosalsimonas</taxon>
    </lineage>
</organism>
<dbReference type="SUPFAM" id="SSF48452">
    <property type="entry name" value="TPR-like"/>
    <property type="match status" value="1"/>
</dbReference>
<comment type="caution">
    <text evidence="4">The sequence shown here is derived from an EMBL/GenBank/DDBJ whole genome shotgun (WGS) entry which is preliminary data.</text>
</comment>
<keyword evidence="5" id="KW-1185">Reference proteome</keyword>
<sequence length="299" mass="33484">MLLTVWILLCPQTLSARQWQMHPADAYKFAQKLYEQQDFQAAATEFDRFVHFFADDDRAPDAAFYAGMARFSMQKYQQAIDAFDRVIRSYPGAKQAIEARFMISRCYQKQNDIESSAMMLRQIIRQQTDPKIRDRARSQMAWVLLKSGDISRARSSFLAISEKNQDRYNVAAIVSSLDDPDEIKHKSPLTAGLLSAVPGGGYLYTGRFREAGVAFFLTSALALASWQCFDEDLPALGALTGLAGLGFYSGSIAGGVASAHKYNYRQSQHFIRRLKDTHGPAVSLQLRPRGAMLAIHGSF</sequence>
<evidence type="ECO:0000256" key="2">
    <source>
        <dbReference type="PROSITE-ProRule" id="PRU00339"/>
    </source>
</evidence>
<proteinExistence type="predicted"/>
<dbReference type="Proteomes" id="UP000525298">
    <property type="component" value="Unassembled WGS sequence"/>
</dbReference>
<accession>A0A7W0HJX3</accession>
<dbReference type="InterPro" id="IPR019734">
    <property type="entry name" value="TPR_rpt"/>
</dbReference>
<evidence type="ECO:0000259" key="3">
    <source>
        <dbReference type="Pfam" id="PF13525"/>
    </source>
</evidence>
<dbReference type="EMBL" id="JACDUS010000002">
    <property type="protein sequence ID" value="MBA2880684.1"/>
    <property type="molecule type" value="Genomic_DNA"/>
</dbReference>
<dbReference type="AlphaFoldDB" id="A0A7W0HJX3"/>
<evidence type="ECO:0000313" key="5">
    <source>
        <dbReference type="Proteomes" id="UP000525298"/>
    </source>
</evidence>
<dbReference type="InterPro" id="IPR039565">
    <property type="entry name" value="BamD-like"/>
</dbReference>
<protein>
    <submittedName>
        <fullName evidence="4">Tetratricopeptide (TPR) repeat protein</fullName>
    </submittedName>
</protein>
<dbReference type="RefSeq" id="WP_181550345.1">
    <property type="nucleotide sequence ID" value="NZ_JACDUS010000002.1"/>
</dbReference>
<gene>
    <name evidence="4" type="ORF">HNR65_001002</name>
</gene>
<keyword evidence="1" id="KW-0732">Signal</keyword>
<dbReference type="Gene3D" id="1.25.40.10">
    <property type="entry name" value="Tetratricopeptide repeat domain"/>
    <property type="match status" value="1"/>
</dbReference>
<feature type="repeat" description="TPR" evidence="2">
    <location>
        <begin position="60"/>
        <end position="93"/>
    </location>
</feature>
<evidence type="ECO:0000313" key="4">
    <source>
        <dbReference type="EMBL" id="MBA2880684.1"/>
    </source>
</evidence>
<dbReference type="PROSITE" id="PS50005">
    <property type="entry name" value="TPR"/>
    <property type="match status" value="1"/>
</dbReference>
<evidence type="ECO:0000256" key="1">
    <source>
        <dbReference type="ARBA" id="ARBA00022729"/>
    </source>
</evidence>
<name>A0A7W0HJX3_9BACT</name>